<evidence type="ECO:0000256" key="11">
    <source>
        <dbReference type="ARBA" id="ARBA00023136"/>
    </source>
</evidence>
<protein>
    <submittedName>
        <fullName evidence="13">Cytochrome P450</fullName>
    </submittedName>
</protein>
<keyword evidence="5 12" id="KW-0812">Transmembrane</keyword>
<evidence type="ECO:0000256" key="6">
    <source>
        <dbReference type="ARBA" id="ARBA00022723"/>
    </source>
</evidence>
<gene>
    <name evidence="13" type="ORF">COLO4_18466</name>
</gene>
<dbReference type="AlphaFoldDB" id="A0A1R3J934"/>
<keyword evidence="8" id="KW-0560">Oxidoreductase</keyword>
<keyword evidence="7 12" id="KW-1133">Transmembrane helix</keyword>
<name>A0A1R3J934_9ROSI</name>
<evidence type="ECO:0000256" key="3">
    <source>
        <dbReference type="ARBA" id="ARBA00010617"/>
    </source>
</evidence>
<keyword evidence="9" id="KW-0408">Iron</keyword>
<keyword evidence="4" id="KW-0349">Heme</keyword>
<proteinExistence type="inferred from homology"/>
<comment type="subcellular location">
    <subcellularLocation>
        <location evidence="2">Membrane</location>
        <topology evidence="2">Single-pass membrane protein</topology>
    </subcellularLocation>
</comment>
<evidence type="ECO:0000256" key="12">
    <source>
        <dbReference type="SAM" id="Phobius"/>
    </source>
</evidence>
<evidence type="ECO:0000256" key="5">
    <source>
        <dbReference type="ARBA" id="ARBA00022692"/>
    </source>
</evidence>
<sequence>MDFCNNIAAITAVFGVWSLLIMIYYLFHVLWLKGERRRLFLQRQGIEGPLPCFPLGNVPQMKQMVPVAPSADENMKETTLPNHHHSLMNLFPYFKQWTEQYGQTFLFAVGRSQFLYVADNNLVKEVNRFTSLDMGKPDYLQKDRGALLGKGLITTNGSVWFHQRKTIAPHLFLDKVKDMLQLMVECGGELVKSWGTIIEANNNSSGIADIRVDDYVRSFTSSIISHVVFGDEWHKGMEIFPKSLALINAMSSPTILSGIPFYRYILFKNGGSRSIAIVPSDLICFKTGFAKCEAWSY</sequence>
<evidence type="ECO:0000256" key="9">
    <source>
        <dbReference type="ARBA" id="ARBA00023004"/>
    </source>
</evidence>
<dbReference type="GO" id="GO:0020037">
    <property type="term" value="F:heme binding"/>
    <property type="evidence" value="ECO:0007669"/>
    <property type="project" value="InterPro"/>
</dbReference>
<keyword evidence="14" id="KW-1185">Reference proteome</keyword>
<evidence type="ECO:0000256" key="7">
    <source>
        <dbReference type="ARBA" id="ARBA00022989"/>
    </source>
</evidence>
<dbReference type="Pfam" id="PF00067">
    <property type="entry name" value="p450"/>
    <property type="match status" value="1"/>
</dbReference>
<dbReference type="Proteomes" id="UP000187203">
    <property type="component" value="Unassembled WGS sequence"/>
</dbReference>
<dbReference type="EMBL" id="AWUE01016465">
    <property type="protein sequence ID" value="OMO91297.1"/>
    <property type="molecule type" value="Genomic_DNA"/>
</dbReference>
<evidence type="ECO:0000256" key="1">
    <source>
        <dbReference type="ARBA" id="ARBA00001971"/>
    </source>
</evidence>
<feature type="transmembrane region" description="Helical" evidence="12">
    <location>
        <begin position="6"/>
        <end position="27"/>
    </location>
</feature>
<evidence type="ECO:0000313" key="13">
    <source>
        <dbReference type="EMBL" id="OMO91297.1"/>
    </source>
</evidence>
<organism evidence="13 14">
    <name type="scientific">Corchorus olitorius</name>
    <dbReference type="NCBI Taxonomy" id="93759"/>
    <lineage>
        <taxon>Eukaryota</taxon>
        <taxon>Viridiplantae</taxon>
        <taxon>Streptophyta</taxon>
        <taxon>Embryophyta</taxon>
        <taxon>Tracheophyta</taxon>
        <taxon>Spermatophyta</taxon>
        <taxon>Magnoliopsida</taxon>
        <taxon>eudicotyledons</taxon>
        <taxon>Gunneridae</taxon>
        <taxon>Pentapetalae</taxon>
        <taxon>rosids</taxon>
        <taxon>malvids</taxon>
        <taxon>Malvales</taxon>
        <taxon>Malvaceae</taxon>
        <taxon>Grewioideae</taxon>
        <taxon>Apeibeae</taxon>
        <taxon>Corchorus</taxon>
    </lineage>
</organism>
<keyword evidence="6" id="KW-0479">Metal-binding</keyword>
<keyword evidence="11 12" id="KW-0472">Membrane</keyword>
<dbReference type="SUPFAM" id="SSF48264">
    <property type="entry name" value="Cytochrome P450"/>
    <property type="match status" value="1"/>
</dbReference>
<comment type="caution">
    <text evidence="13">The sequence shown here is derived from an EMBL/GenBank/DDBJ whole genome shotgun (WGS) entry which is preliminary data.</text>
</comment>
<dbReference type="GO" id="GO:0016705">
    <property type="term" value="F:oxidoreductase activity, acting on paired donors, with incorporation or reduction of molecular oxygen"/>
    <property type="evidence" value="ECO:0007669"/>
    <property type="project" value="InterPro"/>
</dbReference>
<reference evidence="14" key="1">
    <citation type="submission" date="2013-09" db="EMBL/GenBank/DDBJ databases">
        <title>Corchorus olitorius genome sequencing.</title>
        <authorList>
            <person name="Alam M."/>
            <person name="Haque M.S."/>
            <person name="Islam M.S."/>
            <person name="Emdad E.M."/>
            <person name="Islam M.M."/>
            <person name="Ahmed B."/>
            <person name="Halim A."/>
            <person name="Hossen Q.M.M."/>
            <person name="Hossain M.Z."/>
            <person name="Ahmed R."/>
            <person name="Khan M.M."/>
            <person name="Islam R."/>
            <person name="Rashid M.M."/>
            <person name="Khan S.A."/>
            <person name="Rahman M.S."/>
            <person name="Alam M."/>
            <person name="Yahiya A.S."/>
            <person name="Khan M.S."/>
            <person name="Azam M.S."/>
            <person name="Haque T."/>
            <person name="Lashkar M.Z.H."/>
            <person name="Akhand A.I."/>
            <person name="Morshed G."/>
            <person name="Roy S."/>
            <person name="Uddin K.S."/>
            <person name="Rabeya T."/>
            <person name="Hossain A.S."/>
            <person name="Chowdhury A."/>
            <person name="Snigdha A.R."/>
            <person name="Mortoza M.S."/>
            <person name="Matin S.A."/>
            <person name="Hoque S.M.E."/>
            <person name="Islam M.K."/>
            <person name="Roy D.K."/>
            <person name="Haider R."/>
            <person name="Moosa M.M."/>
            <person name="Elias S.M."/>
            <person name="Hasan A.M."/>
            <person name="Jahan S."/>
            <person name="Shafiuddin M."/>
            <person name="Mahmood N."/>
            <person name="Shommy N.S."/>
        </authorList>
    </citation>
    <scope>NUCLEOTIDE SEQUENCE [LARGE SCALE GENOMIC DNA]</scope>
    <source>
        <strain evidence="14">cv. O-4</strain>
    </source>
</reference>
<dbReference type="OrthoDB" id="1470350at2759"/>
<comment type="similarity">
    <text evidence="3">Belongs to the cytochrome P450 family.</text>
</comment>
<evidence type="ECO:0000313" key="14">
    <source>
        <dbReference type="Proteomes" id="UP000187203"/>
    </source>
</evidence>
<accession>A0A1R3J934</accession>
<dbReference type="GO" id="GO:0004497">
    <property type="term" value="F:monooxygenase activity"/>
    <property type="evidence" value="ECO:0007669"/>
    <property type="project" value="UniProtKB-KW"/>
</dbReference>
<dbReference type="STRING" id="93759.A0A1R3J934"/>
<evidence type="ECO:0000256" key="8">
    <source>
        <dbReference type="ARBA" id="ARBA00023002"/>
    </source>
</evidence>
<evidence type="ECO:0000256" key="10">
    <source>
        <dbReference type="ARBA" id="ARBA00023033"/>
    </source>
</evidence>
<dbReference type="GO" id="GO:0005506">
    <property type="term" value="F:iron ion binding"/>
    <property type="evidence" value="ECO:0007669"/>
    <property type="project" value="InterPro"/>
</dbReference>
<dbReference type="Gene3D" id="1.10.630.10">
    <property type="entry name" value="Cytochrome P450"/>
    <property type="match status" value="1"/>
</dbReference>
<dbReference type="InterPro" id="IPR050665">
    <property type="entry name" value="Cytochrome_P450_Monooxygen"/>
</dbReference>
<dbReference type="GO" id="GO:0016020">
    <property type="term" value="C:membrane"/>
    <property type="evidence" value="ECO:0007669"/>
    <property type="project" value="UniProtKB-SubCell"/>
</dbReference>
<keyword evidence="10" id="KW-0503">Monooxygenase</keyword>
<dbReference type="InterPro" id="IPR001128">
    <property type="entry name" value="Cyt_P450"/>
</dbReference>
<dbReference type="PANTHER" id="PTHR24282:SF28">
    <property type="entry name" value="CYTOCHROME P450"/>
    <property type="match status" value="1"/>
</dbReference>
<dbReference type="PANTHER" id="PTHR24282">
    <property type="entry name" value="CYTOCHROME P450 FAMILY MEMBER"/>
    <property type="match status" value="1"/>
</dbReference>
<dbReference type="InterPro" id="IPR036396">
    <property type="entry name" value="Cyt_P450_sf"/>
</dbReference>
<evidence type="ECO:0000256" key="4">
    <source>
        <dbReference type="ARBA" id="ARBA00022617"/>
    </source>
</evidence>
<comment type="cofactor">
    <cofactor evidence="1">
        <name>heme</name>
        <dbReference type="ChEBI" id="CHEBI:30413"/>
    </cofactor>
</comment>
<evidence type="ECO:0000256" key="2">
    <source>
        <dbReference type="ARBA" id="ARBA00004167"/>
    </source>
</evidence>